<reference evidence="2" key="1">
    <citation type="journal article" date="2011" name="Proc. Natl. Acad. Sci. U.S.A.">
        <title>Genomic insights into the physiology and ecology of the marine filamentous cyanobacterium Lyngbya majuscula.</title>
        <authorList>
            <person name="Jones A.C."/>
            <person name="Monroe E.A."/>
            <person name="Podell S."/>
            <person name="Hess W.R."/>
            <person name="Klages S."/>
            <person name="Esquenazi E."/>
            <person name="Niessen S."/>
            <person name="Hoover H."/>
            <person name="Rothmann M."/>
            <person name="Lasken R.S."/>
            <person name="Yates J.R.III."/>
            <person name="Reinhardt R."/>
            <person name="Kube M."/>
            <person name="Burkart M.D."/>
            <person name="Allen E.E."/>
            <person name="Dorrestein P.C."/>
            <person name="Gerwick W.H."/>
            <person name="Gerwick L."/>
        </authorList>
    </citation>
    <scope>NUCLEOTIDE SEQUENCE [LARGE SCALE GENOMIC DNA]</scope>
    <source>
        <strain evidence="2">3L</strain>
    </source>
</reference>
<dbReference type="HOGENOM" id="CLU_047725_3_1_3"/>
<organism evidence="1 2">
    <name type="scientific">Moorena producens 3L</name>
    <dbReference type="NCBI Taxonomy" id="489825"/>
    <lineage>
        <taxon>Bacteria</taxon>
        <taxon>Bacillati</taxon>
        <taxon>Cyanobacteriota</taxon>
        <taxon>Cyanophyceae</taxon>
        <taxon>Coleofasciculales</taxon>
        <taxon>Coleofasciculaceae</taxon>
        <taxon>Moorena</taxon>
    </lineage>
</organism>
<dbReference type="RefSeq" id="WP_008179075.1">
    <property type="nucleotide sequence ID" value="NZ_GL890825.1"/>
</dbReference>
<dbReference type="Proteomes" id="UP000003959">
    <property type="component" value="Unassembled WGS sequence"/>
</dbReference>
<accession>F4XKQ3</accession>
<sequence>MTEKTNKRYPLTEEERVFFDDNGYLILKGVLPDDVVTLALEKVDDLWRKHKQKEPESQSIHLFDFVEEEDFFLNLLDWDKTITKVVNLLSSNIFLFHSHLDVNLPGEQPLPIEKLEWHRDSDIIEMDLNVLKTHMFSVKVSYWLSDVSKPNRGNLLIIPGSHKMERSSLSKADFEKAVPMLVAPGDAVFFDRRVWHARSPNISSVTRKALFYGYSFRWLASRDIFRRHKKTDNPVWNQLLGCYEDPRSRYKPNLKDLPMGIWDVDR</sequence>
<dbReference type="GO" id="GO:0005506">
    <property type="term" value="F:iron ion binding"/>
    <property type="evidence" value="ECO:0007669"/>
    <property type="project" value="UniProtKB-ARBA"/>
</dbReference>
<dbReference type="eggNOG" id="COG5285">
    <property type="taxonomic scope" value="Bacteria"/>
</dbReference>
<dbReference type="PANTHER" id="PTHR20883">
    <property type="entry name" value="PHYTANOYL-COA DIOXYGENASE DOMAIN CONTAINING 1"/>
    <property type="match status" value="1"/>
</dbReference>
<dbReference type="GO" id="GO:0016706">
    <property type="term" value="F:2-oxoglutarate-dependent dioxygenase activity"/>
    <property type="evidence" value="ECO:0007669"/>
    <property type="project" value="UniProtKB-ARBA"/>
</dbReference>
<dbReference type="PANTHER" id="PTHR20883:SF48">
    <property type="entry name" value="ECTOINE DIOXYGENASE"/>
    <property type="match status" value="1"/>
</dbReference>
<dbReference type="Gene3D" id="2.60.120.620">
    <property type="entry name" value="q2cbj1_9rhob like domain"/>
    <property type="match status" value="1"/>
</dbReference>
<dbReference type="EMBL" id="GL890825">
    <property type="protein sequence ID" value="EGJ34908.1"/>
    <property type="molecule type" value="Genomic_DNA"/>
</dbReference>
<protein>
    <submittedName>
        <fullName evidence="1">Protein involved in biosynthesis of mitomycin antibiotics/polyketide fumonisin</fullName>
    </submittedName>
</protein>
<gene>
    <name evidence="1" type="ORF">LYNGBM3L_10530</name>
</gene>
<dbReference type="InterPro" id="IPR008775">
    <property type="entry name" value="Phytyl_CoA_dOase-like"/>
</dbReference>
<dbReference type="SUPFAM" id="SSF51197">
    <property type="entry name" value="Clavaminate synthase-like"/>
    <property type="match status" value="1"/>
</dbReference>
<dbReference type="OrthoDB" id="9814777at2"/>
<evidence type="ECO:0000313" key="2">
    <source>
        <dbReference type="Proteomes" id="UP000003959"/>
    </source>
</evidence>
<keyword evidence="2" id="KW-1185">Reference proteome</keyword>
<evidence type="ECO:0000313" key="1">
    <source>
        <dbReference type="EMBL" id="EGJ34908.1"/>
    </source>
</evidence>
<dbReference type="Pfam" id="PF05721">
    <property type="entry name" value="PhyH"/>
    <property type="match status" value="1"/>
</dbReference>
<name>F4XKQ3_9CYAN</name>
<proteinExistence type="predicted"/>
<dbReference type="AlphaFoldDB" id="F4XKQ3"/>